<dbReference type="AlphaFoldDB" id="A0A8J2Z2W7"/>
<comment type="caution">
    <text evidence="3">The sequence shown here is derived from an EMBL/GenBank/DDBJ whole genome shotgun (WGS) entry which is preliminary data.</text>
</comment>
<gene>
    <name evidence="3" type="ORF">GCM10010995_05700</name>
</gene>
<dbReference type="Gene3D" id="3.20.20.140">
    <property type="entry name" value="Metal-dependent hydrolases"/>
    <property type="match status" value="1"/>
</dbReference>
<dbReference type="Proteomes" id="UP000636949">
    <property type="component" value="Unassembled WGS sequence"/>
</dbReference>
<evidence type="ECO:0000256" key="1">
    <source>
        <dbReference type="ARBA" id="ARBA00038310"/>
    </source>
</evidence>
<dbReference type="PANTHER" id="PTHR43569">
    <property type="entry name" value="AMIDOHYDROLASE"/>
    <property type="match status" value="1"/>
</dbReference>
<dbReference type="EMBL" id="BMJS01000004">
    <property type="protein sequence ID" value="GGF91292.1"/>
    <property type="molecule type" value="Genomic_DNA"/>
</dbReference>
<feature type="domain" description="Amidohydrolase-related" evidence="2">
    <location>
        <begin position="4"/>
        <end position="269"/>
    </location>
</feature>
<name>A0A8J2Z2W7_9GAMM</name>
<sequence>MQLIDSHVHFWDLSKNMNKWVFNARDELKNNFSPMTLPNAKFVHIEAHDSDIDTEHESTWLDESFPNHDMRYISCIDFFLGLKDFNSIVLRLKSNKKVVGFRHILAYHPTAEYSPMKNDSLPADFQDKLTILYKNNMVFECQMYPSQILHCIDSITESKVTTVIEHMGLPLCNSEQDFLVWKQMIEKIGQCENITLKLSGFFMLNNNLDQLEVAMDWIQQHIPTVRLCYGSNHPVCNTNDYMKWHNTLSKYIPNEHYHQVFAETANKVYWRL</sequence>
<proteinExistence type="inferred from homology"/>
<dbReference type="GO" id="GO:0016787">
    <property type="term" value="F:hydrolase activity"/>
    <property type="evidence" value="ECO:0007669"/>
    <property type="project" value="InterPro"/>
</dbReference>
<dbReference type="RefSeq" id="WP_117001753.1">
    <property type="nucleotide sequence ID" value="NZ_BMJS01000004.1"/>
</dbReference>
<dbReference type="InterPro" id="IPR006680">
    <property type="entry name" value="Amidohydro-rel"/>
</dbReference>
<protein>
    <submittedName>
        <fullName evidence="3">Amidohydrolase</fullName>
    </submittedName>
</protein>
<reference evidence="3" key="2">
    <citation type="submission" date="2020-09" db="EMBL/GenBank/DDBJ databases">
        <authorList>
            <person name="Sun Q."/>
            <person name="Zhou Y."/>
        </authorList>
    </citation>
    <scope>NUCLEOTIDE SEQUENCE</scope>
    <source>
        <strain evidence="3">CGMCC 1.15758</strain>
    </source>
</reference>
<reference evidence="3" key="1">
    <citation type="journal article" date="2014" name="Int. J. Syst. Evol. Microbiol.">
        <title>Complete genome sequence of Corynebacterium casei LMG S-19264T (=DSM 44701T), isolated from a smear-ripened cheese.</title>
        <authorList>
            <consortium name="US DOE Joint Genome Institute (JGI-PGF)"/>
            <person name="Walter F."/>
            <person name="Albersmeier A."/>
            <person name="Kalinowski J."/>
            <person name="Ruckert C."/>
        </authorList>
    </citation>
    <scope>NUCLEOTIDE SEQUENCE</scope>
    <source>
        <strain evidence="3">CGMCC 1.15758</strain>
    </source>
</reference>
<evidence type="ECO:0000313" key="4">
    <source>
        <dbReference type="Proteomes" id="UP000636949"/>
    </source>
</evidence>
<comment type="similarity">
    <text evidence="1">Belongs to the metallo-dependent hydrolases superfamily.</text>
</comment>
<dbReference type="PANTHER" id="PTHR43569:SF2">
    <property type="entry name" value="AMIDOHYDROLASE-RELATED DOMAIN-CONTAINING PROTEIN"/>
    <property type="match status" value="1"/>
</dbReference>
<evidence type="ECO:0000259" key="2">
    <source>
        <dbReference type="Pfam" id="PF04909"/>
    </source>
</evidence>
<accession>A0A8J2Z2W7</accession>
<dbReference type="OrthoDB" id="9787654at2"/>
<dbReference type="InterPro" id="IPR032466">
    <property type="entry name" value="Metal_Hydrolase"/>
</dbReference>
<organism evidence="3 4">
    <name type="scientific">Cysteiniphilum litorale</name>
    <dbReference type="NCBI Taxonomy" id="2056700"/>
    <lineage>
        <taxon>Bacteria</taxon>
        <taxon>Pseudomonadati</taxon>
        <taxon>Pseudomonadota</taxon>
        <taxon>Gammaproteobacteria</taxon>
        <taxon>Thiotrichales</taxon>
        <taxon>Fastidiosibacteraceae</taxon>
        <taxon>Cysteiniphilum</taxon>
    </lineage>
</organism>
<dbReference type="InterPro" id="IPR052350">
    <property type="entry name" value="Metallo-dep_Lactonases"/>
</dbReference>
<evidence type="ECO:0000313" key="3">
    <source>
        <dbReference type="EMBL" id="GGF91292.1"/>
    </source>
</evidence>
<dbReference type="Pfam" id="PF04909">
    <property type="entry name" value="Amidohydro_2"/>
    <property type="match status" value="1"/>
</dbReference>
<dbReference type="SUPFAM" id="SSF51556">
    <property type="entry name" value="Metallo-dependent hydrolases"/>
    <property type="match status" value="1"/>
</dbReference>
<keyword evidence="4" id="KW-1185">Reference proteome</keyword>